<keyword evidence="4" id="KW-1185">Reference proteome</keyword>
<proteinExistence type="predicted"/>
<feature type="compositionally biased region" description="Basic and acidic residues" evidence="2">
    <location>
        <begin position="174"/>
        <end position="184"/>
    </location>
</feature>
<keyword evidence="1" id="KW-0175">Coiled coil</keyword>
<dbReference type="Proteomes" id="UP000604046">
    <property type="component" value="Unassembled WGS sequence"/>
</dbReference>
<reference evidence="3" key="1">
    <citation type="submission" date="2021-02" db="EMBL/GenBank/DDBJ databases">
        <authorList>
            <person name="Dougan E. K."/>
            <person name="Rhodes N."/>
            <person name="Thang M."/>
            <person name="Chan C."/>
        </authorList>
    </citation>
    <scope>NUCLEOTIDE SEQUENCE</scope>
</reference>
<dbReference type="EMBL" id="CAJNDS010002360">
    <property type="protein sequence ID" value="CAE7448788.1"/>
    <property type="molecule type" value="Genomic_DNA"/>
</dbReference>
<organism evidence="3 4">
    <name type="scientific">Symbiodinium natans</name>
    <dbReference type="NCBI Taxonomy" id="878477"/>
    <lineage>
        <taxon>Eukaryota</taxon>
        <taxon>Sar</taxon>
        <taxon>Alveolata</taxon>
        <taxon>Dinophyceae</taxon>
        <taxon>Suessiales</taxon>
        <taxon>Symbiodiniaceae</taxon>
        <taxon>Symbiodinium</taxon>
    </lineage>
</organism>
<sequence length="925" mass="102013">MAMALKELSASLRERKAIVFSELLLRHAEAERPASRPRSLGADCRETRSWETSFFRLEERFLRLDGDVAMLRQTLDSEVAALRHGLATMAEALHAVEAALQAEVEQQIARDSHAANLGGQIKDLRLDVTELLTLKLKPRLLALERDAGEMRRRLLSIRQPGTTGGEHTGCRRSPAADESEKAKKSLQEVGEALLERARRELQRQEEVAQSHVAQHRCIEASLDASSREFTAEARSSIQLAEQKAEALARDVARQVGRSAAEEQLDQALGTLREELSGLRGSAAEASLTWRAELAETKTSFTEADMQIRDQLHGLRGSLVEADGMLRDGLEDVRASSSEANKATSGLHRELEAFSSEVRGTQEEVLSLKRGSQEATATVREGFAKVQSLSTEAIAGLRKQLAETKTDLAEVEKSLQVDQAKALKLAGHAETEAQTAAQQNSRLAAGVRGVEETLERRMQWVATSNSELEASLGHAFAESHSALARTSRALAAEVVAERCRCAQTEEDVVARLRRFEDAVSGDSRLQADAVEQLNQAIAAAALRRQGEERNLLKKVQDALRSVEERRPLERRELVEAAGRAVAEARSDLLEELREAAQQDLRREMARLHREVREALQKEMGRLRQEYTTSVETQVRRGLAASESSGERRVEEMLRDHRTRERSEARVVANTAEAFCEEQAKAAAAKMEERAKLMALQAEEATRQLAQTMQDQATFAVKLAEATAQRCAARAEERAEELARKAQEDARNSFSVHLEDLLSTKLQAVESIQASVQTSVSGMEEATQSLAARCRAGELLAELAEGESSAAAQHARNAQELSADAQQSLGTSRMEWNEMRTELHAFVDEQRVFCGFLDTEQRSYHDLIRQEVTSLSRLVDTSLRIDHGLGPVLEGSPPSPAPFEAMEAVGQLGSMACGAPRSSFTDELRQS</sequence>
<evidence type="ECO:0000313" key="4">
    <source>
        <dbReference type="Proteomes" id="UP000604046"/>
    </source>
</evidence>
<feature type="coiled-coil region" evidence="1">
    <location>
        <begin position="578"/>
        <end position="624"/>
    </location>
</feature>
<accession>A0A812RRH7</accession>
<name>A0A812RRH7_9DINO</name>
<evidence type="ECO:0000313" key="3">
    <source>
        <dbReference type="EMBL" id="CAE7448788.1"/>
    </source>
</evidence>
<protein>
    <submittedName>
        <fullName evidence="3">Uncharacterized protein</fullName>
    </submittedName>
</protein>
<evidence type="ECO:0000256" key="2">
    <source>
        <dbReference type="SAM" id="MobiDB-lite"/>
    </source>
</evidence>
<feature type="coiled-coil region" evidence="1">
    <location>
        <begin position="682"/>
        <end position="746"/>
    </location>
</feature>
<feature type="region of interest" description="Disordered" evidence="2">
    <location>
        <begin position="634"/>
        <end position="663"/>
    </location>
</feature>
<feature type="region of interest" description="Disordered" evidence="2">
    <location>
        <begin position="159"/>
        <end position="184"/>
    </location>
</feature>
<feature type="compositionally biased region" description="Basic and acidic residues" evidence="2">
    <location>
        <begin position="643"/>
        <end position="663"/>
    </location>
</feature>
<feature type="coiled-coil region" evidence="1">
    <location>
        <begin position="187"/>
        <end position="250"/>
    </location>
</feature>
<dbReference type="OrthoDB" id="430084at2759"/>
<comment type="caution">
    <text evidence="3">The sequence shown here is derived from an EMBL/GenBank/DDBJ whole genome shotgun (WGS) entry which is preliminary data.</text>
</comment>
<dbReference type="AlphaFoldDB" id="A0A812RRH7"/>
<gene>
    <name evidence="3" type="ORF">SNAT2548_LOCUS24510</name>
</gene>
<evidence type="ECO:0000256" key="1">
    <source>
        <dbReference type="SAM" id="Coils"/>
    </source>
</evidence>